<dbReference type="PRINTS" id="PR00420">
    <property type="entry name" value="RNGMNOXGNASE"/>
</dbReference>
<name>A0ABD6ABS8_9EURY</name>
<dbReference type="GeneID" id="79315674"/>
<gene>
    <name evidence="2" type="ORF">ACFQPE_12740</name>
</gene>
<accession>A0ABD6ABS8</accession>
<dbReference type="Pfam" id="PF01494">
    <property type="entry name" value="FAD_binding_3"/>
    <property type="match status" value="1"/>
</dbReference>
<evidence type="ECO:0000313" key="3">
    <source>
        <dbReference type="Proteomes" id="UP001596547"/>
    </source>
</evidence>
<protein>
    <submittedName>
        <fullName evidence="2">Geranylgeranyl reductase family protein</fullName>
    </submittedName>
</protein>
<dbReference type="NCBIfam" id="TIGR02032">
    <property type="entry name" value="GG-red-SF"/>
    <property type="match status" value="1"/>
</dbReference>
<dbReference type="InterPro" id="IPR011777">
    <property type="entry name" value="Geranylgeranyl_Rdtase_fam"/>
</dbReference>
<dbReference type="Pfam" id="PF13450">
    <property type="entry name" value="NAD_binding_8"/>
    <property type="match status" value="1"/>
</dbReference>
<keyword evidence="3" id="KW-1185">Reference proteome</keyword>
<dbReference type="SUPFAM" id="SSF51905">
    <property type="entry name" value="FAD/NAD(P)-binding domain"/>
    <property type="match status" value="1"/>
</dbReference>
<comment type="caution">
    <text evidence="2">The sequence shown here is derived from an EMBL/GenBank/DDBJ whole genome shotgun (WGS) entry which is preliminary data.</text>
</comment>
<dbReference type="AlphaFoldDB" id="A0ABD6ABS8"/>
<dbReference type="Proteomes" id="UP001596547">
    <property type="component" value="Unassembled WGS sequence"/>
</dbReference>
<dbReference type="InterPro" id="IPR002938">
    <property type="entry name" value="FAD-bd"/>
</dbReference>
<proteinExistence type="predicted"/>
<dbReference type="EMBL" id="JBHTBF010000002">
    <property type="protein sequence ID" value="MFC7317645.1"/>
    <property type="molecule type" value="Genomic_DNA"/>
</dbReference>
<dbReference type="InterPro" id="IPR036188">
    <property type="entry name" value="FAD/NAD-bd_sf"/>
</dbReference>
<dbReference type="PANTHER" id="PTHR42685:SF21">
    <property type="entry name" value="DEHYDROGENASE (FLAVOPROTEIN)-LIKE PROTEIN"/>
    <property type="match status" value="1"/>
</dbReference>
<dbReference type="Gene3D" id="3.50.50.60">
    <property type="entry name" value="FAD/NAD(P)-binding domain"/>
    <property type="match status" value="1"/>
</dbReference>
<reference evidence="2 3" key="1">
    <citation type="journal article" date="2019" name="Int. J. Syst. Evol. Microbiol.">
        <title>The Global Catalogue of Microorganisms (GCM) 10K type strain sequencing project: providing services to taxonomists for standard genome sequencing and annotation.</title>
        <authorList>
            <consortium name="The Broad Institute Genomics Platform"/>
            <consortium name="The Broad Institute Genome Sequencing Center for Infectious Disease"/>
            <person name="Wu L."/>
            <person name="Ma J."/>
        </authorList>
    </citation>
    <scope>NUCLEOTIDE SEQUENCE [LARGE SCALE GENOMIC DNA]</scope>
    <source>
        <strain evidence="2 3">PSR21</strain>
    </source>
</reference>
<dbReference type="PANTHER" id="PTHR42685">
    <property type="entry name" value="GERANYLGERANYL DIPHOSPHATE REDUCTASE"/>
    <property type="match status" value="1"/>
</dbReference>
<organism evidence="2 3">
    <name type="scientific">Halomarina halobia</name>
    <dbReference type="NCBI Taxonomy" id="3033386"/>
    <lineage>
        <taxon>Archaea</taxon>
        <taxon>Methanobacteriati</taxon>
        <taxon>Methanobacteriota</taxon>
        <taxon>Stenosarchaea group</taxon>
        <taxon>Halobacteria</taxon>
        <taxon>Halobacteriales</taxon>
        <taxon>Natronomonadaceae</taxon>
        <taxon>Halomarina</taxon>
    </lineage>
</organism>
<dbReference type="RefSeq" id="WP_276303111.1">
    <property type="nucleotide sequence ID" value="NZ_CP119992.1"/>
</dbReference>
<dbReference type="InterPro" id="IPR050407">
    <property type="entry name" value="Geranylgeranyl_reductase"/>
</dbReference>
<evidence type="ECO:0000313" key="2">
    <source>
        <dbReference type="EMBL" id="MFC7317645.1"/>
    </source>
</evidence>
<sequence length="360" mass="39196">MHDFIVVGAGPAGSRFARRAAERGRDVLVFEQGEIGEPLACSGHVSLDIWEYVPEAARADLFQNDIYGARFHVGGPDTPGEAFYRREVISNAIDRVGLDRVLARAASDAGADVRDGHTVTGVEERPDGVRVTVKGPDGTERHGARMVVGSDGPRSRVRAECGLPEPNEFLHGVLGFDPEPDHRDFVDVHLTVPRFFAWRIPRGEAGVEYGLGCAPGADVSGRFDDLCTAYGVELERRCSGLIPVGPPDRVTGRRSLLIGDAAGQTKPFTGGGILYGMRAADRAADRVDPDRPETLDDYERAWRADLRNEIRLGRLVRAGYSLPKPLQRVGLRALSGEIGVHMDEPSTLFSRDQLRALLGR</sequence>
<feature type="domain" description="FAD-binding" evidence="1">
    <location>
        <begin position="98"/>
        <end position="164"/>
    </location>
</feature>
<evidence type="ECO:0000259" key="1">
    <source>
        <dbReference type="Pfam" id="PF01494"/>
    </source>
</evidence>